<protein>
    <recommendedName>
        <fullName evidence="3">Endonuclease/exonuclease/phosphatase domain-containing protein</fullName>
    </recommendedName>
</protein>
<gene>
    <name evidence="1" type="ORF">Taro_049836</name>
</gene>
<dbReference type="AlphaFoldDB" id="A0A843XC45"/>
<organism evidence="1 2">
    <name type="scientific">Colocasia esculenta</name>
    <name type="common">Wild taro</name>
    <name type="synonym">Arum esculentum</name>
    <dbReference type="NCBI Taxonomy" id="4460"/>
    <lineage>
        <taxon>Eukaryota</taxon>
        <taxon>Viridiplantae</taxon>
        <taxon>Streptophyta</taxon>
        <taxon>Embryophyta</taxon>
        <taxon>Tracheophyta</taxon>
        <taxon>Spermatophyta</taxon>
        <taxon>Magnoliopsida</taxon>
        <taxon>Liliopsida</taxon>
        <taxon>Araceae</taxon>
        <taxon>Aroideae</taxon>
        <taxon>Colocasieae</taxon>
        <taxon>Colocasia</taxon>
    </lineage>
</organism>
<sequence length="318" mass="36615">MDCTEVSSGKMVHLSAVYGSNLPYERQSLWRDIVTLSTSINLPWLIVGDFNSVRFPHEKIGGRLLTTSILRDFNTCIDASSLLDLKSVGNTFSWNNRSIGARRIACRLDRALINHLWMDMYPDSFVHYGDQLLSDHAQLTILTEDTVAGGPKPFKFYNMWAHHESFSSIVQQARDSHFQGTPLFVLCKKLRVVKLALKAWNREEFGPVHHKVAYAREALHQAQSDLAHDPMNNDLIHKENQAREAYLTSFNMERAYAQQRAKQHWLTQTDDNTKFFYDSIKGRRMINTIRKCRLPDGNENSDLQQIKNHANEFYNAAV</sequence>
<dbReference type="OrthoDB" id="685803at2759"/>
<reference evidence="1" key="1">
    <citation type="submission" date="2017-07" db="EMBL/GenBank/DDBJ databases">
        <title>Taro Niue Genome Assembly and Annotation.</title>
        <authorList>
            <person name="Atibalentja N."/>
            <person name="Keating K."/>
            <person name="Fields C.J."/>
        </authorList>
    </citation>
    <scope>NUCLEOTIDE SEQUENCE</scope>
    <source>
        <strain evidence="1">Niue_2</strain>
        <tissue evidence="1">Leaf</tissue>
    </source>
</reference>
<evidence type="ECO:0000313" key="2">
    <source>
        <dbReference type="Proteomes" id="UP000652761"/>
    </source>
</evidence>
<dbReference type="InterPro" id="IPR036691">
    <property type="entry name" value="Endo/exonu/phosph_ase_sf"/>
</dbReference>
<evidence type="ECO:0008006" key="3">
    <source>
        <dbReference type="Google" id="ProtNLM"/>
    </source>
</evidence>
<comment type="caution">
    <text evidence="1">The sequence shown here is derived from an EMBL/GenBank/DDBJ whole genome shotgun (WGS) entry which is preliminary data.</text>
</comment>
<dbReference type="Gene3D" id="3.60.10.10">
    <property type="entry name" value="Endonuclease/exonuclease/phosphatase"/>
    <property type="match status" value="1"/>
</dbReference>
<dbReference type="PANTHER" id="PTHR33710">
    <property type="entry name" value="BNAC02G09200D PROTEIN"/>
    <property type="match status" value="1"/>
</dbReference>
<accession>A0A843XC45</accession>
<dbReference type="EMBL" id="NMUH01007221">
    <property type="protein sequence ID" value="MQM16875.1"/>
    <property type="molecule type" value="Genomic_DNA"/>
</dbReference>
<evidence type="ECO:0000313" key="1">
    <source>
        <dbReference type="EMBL" id="MQM16875.1"/>
    </source>
</evidence>
<dbReference type="PANTHER" id="PTHR33710:SF64">
    <property type="entry name" value="ENDONUCLEASE_EXONUCLEASE_PHOSPHATASE DOMAIN-CONTAINING PROTEIN"/>
    <property type="match status" value="1"/>
</dbReference>
<keyword evidence="2" id="KW-1185">Reference proteome</keyword>
<dbReference type="Proteomes" id="UP000652761">
    <property type="component" value="Unassembled WGS sequence"/>
</dbReference>
<name>A0A843XC45_COLES</name>
<proteinExistence type="predicted"/>
<dbReference type="SUPFAM" id="SSF56219">
    <property type="entry name" value="DNase I-like"/>
    <property type="match status" value="1"/>
</dbReference>